<evidence type="ECO:0000256" key="4">
    <source>
        <dbReference type="ARBA" id="ARBA00023125"/>
    </source>
</evidence>
<name>A0A6J6CJB8_9ZZZZ</name>
<dbReference type="EMBL" id="CAEZTO010000001">
    <property type="protein sequence ID" value="CAB4562578.1"/>
    <property type="molecule type" value="Genomic_DNA"/>
</dbReference>
<dbReference type="GO" id="GO:0000156">
    <property type="term" value="F:phosphorelay response regulator activity"/>
    <property type="evidence" value="ECO:0007669"/>
    <property type="project" value="TreeGrafter"/>
</dbReference>
<keyword evidence="5" id="KW-0010">Activator</keyword>
<dbReference type="Pfam" id="PF21695">
    <property type="entry name" value="GlnR_1st"/>
    <property type="match status" value="1"/>
</dbReference>
<keyword evidence="4" id="KW-0238">DNA-binding</keyword>
<feature type="domain" description="OmpR/PhoB-type" evidence="7">
    <location>
        <begin position="117"/>
        <end position="213"/>
    </location>
</feature>
<dbReference type="Gene3D" id="1.10.10.10">
    <property type="entry name" value="Winged helix-like DNA-binding domain superfamily/Winged helix DNA-binding domain"/>
    <property type="match status" value="1"/>
</dbReference>
<dbReference type="PROSITE" id="PS51755">
    <property type="entry name" value="OMPR_PHOB"/>
    <property type="match status" value="1"/>
</dbReference>
<evidence type="ECO:0000256" key="3">
    <source>
        <dbReference type="ARBA" id="ARBA00023015"/>
    </source>
</evidence>
<dbReference type="InterPro" id="IPR036388">
    <property type="entry name" value="WH-like_DNA-bd_sf"/>
</dbReference>
<dbReference type="InterPro" id="IPR001867">
    <property type="entry name" value="OmpR/PhoB-type_DNA-bd"/>
</dbReference>
<dbReference type="PANTHER" id="PTHR48111">
    <property type="entry name" value="REGULATOR OF RPOS"/>
    <property type="match status" value="1"/>
</dbReference>
<dbReference type="SMART" id="SM00862">
    <property type="entry name" value="Trans_reg_C"/>
    <property type="match status" value="1"/>
</dbReference>
<evidence type="ECO:0000313" key="8">
    <source>
        <dbReference type="EMBL" id="CAB4551570.1"/>
    </source>
</evidence>
<keyword evidence="2" id="KW-0902">Two-component regulatory system</keyword>
<dbReference type="InterPro" id="IPR039420">
    <property type="entry name" value="WalR-like"/>
</dbReference>
<dbReference type="InterPro" id="IPR049170">
    <property type="entry name" value="GlnR_N"/>
</dbReference>
<dbReference type="CDD" id="cd00383">
    <property type="entry name" value="trans_reg_C"/>
    <property type="match status" value="1"/>
</dbReference>
<dbReference type="AlphaFoldDB" id="A0A6J6CJB8"/>
<dbReference type="Pfam" id="PF00486">
    <property type="entry name" value="Trans_reg_C"/>
    <property type="match status" value="1"/>
</dbReference>
<dbReference type="InterPro" id="IPR016032">
    <property type="entry name" value="Sig_transdc_resp-reg_C-effctor"/>
</dbReference>
<dbReference type="GO" id="GO:0006355">
    <property type="term" value="P:regulation of DNA-templated transcription"/>
    <property type="evidence" value="ECO:0007669"/>
    <property type="project" value="InterPro"/>
</dbReference>
<keyword evidence="6" id="KW-0804">Transcription</keyword>
<gene>
    <name evidence="8" type="ORF">UFOPK1503_01092</name>
    <name evidence="9" type="ORF">UFOPK1693_00137</name>
</gene>
<accession>A0A6J6CJB8</accession>
<keyword evidence="3" id="KW-0805">Transcription regulation</keyword>
<dbReference type="GO" id="GO:0000976">
    <property type="term" value="F:transcription cis-regulatory region binding"/>
    <property type="evidence" value="ECO:0007669"/>
    <property type="project" value="TreeGrafter"/>
</dbReference>
<keyword evidence="1" id="KW-0597">Phosphoprotein</keyword>
<dbReference type="GO" id="GO:0005829">
    <property type="term" value="C:cytosol"/>
    <property type="evidence" value="ECO:0007669"/>
    <property type="project" value="TreeGrafter"/>
</dbReference>
<protein>
    <submittedName>
        <fullName evidence="8">Unannotated protein</fullName>
    </submittedName>
</protein>
<dbReference type="SUPFAM" id="SSF46894">
    <property type="entry name" value="C-terminal effector domain of the bipartite response regulators"/>
    <property type="match status" value="1"/>
</dbReference>
<proteinExistence type="predicted"/>
<dbReference type="EMBL" id="CAEZST010000026">
    <property type="protein sequence ID" value="CAB4551570.1"/>
    <property type="molecule type" value="Genomic_DNA"/>
</dbReference>
<dbReference type="Gene3D" id="3.40.50.2300">
    <property type="match status" value="1"/>
</dbReference>
<evidence type="ECO:0000313" key="9">
    <source>
        <dbReference type="EMBL" id="CAB4562578.1"/>
    </source>
</evidence>
<evidence type="ECO:0000259" key="7">
    <source>
        <dbReference type="PROSITE" id="PS51755"/>
    </source>
</evidence>
<dbReference type="GO" id="GO:0032993">
    <property type="term" value="C:protein-DNA complex"/>
    <property type="evidence" value="ECO:0007669"/>
    <property type="project" value="TreeGrafter"/>
</dbReference>
<dbReference type="PANTHER" id="PTHR48111:SF16">
    <property type="entry name" value="TRANSCRIPTIONAL REGULATORY PROTEIN GLNR"/>
    <property type="match status" value="1"/>
</dbReference>
<evidence type="ECO:0000256" key="6">
    <source>
        <dbReference type="ARBA" id="ARBA00023163"/>
    </source>
</evidence>
<evidence type="ECO:0000256" key="5">
    <source>
        <dbReference type="ARBA" id="ARBA00023159"/>
    </source>
</evidence>
<reference evidence="8" key="1">
    <citation type="submission" date="2020-05" db="EMBL/GenBank/DDBJ databases">
        <authorList>
            <person name="Chiriac C."/>
            <person name="Salcher M."/>
            <person name="Ghai R."/>
            <person name="Kavagutti S V."/>
        </authorList>
    </citation>
    <scope>NUCLEOTIDE SEQUENCE</scope>
</reference>
<dbReference type="FunFam" id="1.10.10.10:FF:000216">
    <property type="entry name" value="DNA-binding response regulator"/>
    <property type="match status" value="1"/>
</dbReference>
<organism evidence="8">
    <name type="scientific">freshwater metagenome</name>
    <dbReference type="NCBI Taxonomy" id="449393"/>
    <lineage>
        <taxon>unclassified sequences</taxon>
        <taxon>metagenomes</taxon>
        <taxon>ecological metagenomes</taxon>
    </lineage>
</organism>
<evidence type="ECO:0000256" key="2">
    <source>
        <dbReference type="ARBA" id="ARBA00023012"/>
    </source>
</evidence>
<sequence>MTTILCISPQRENPLPPLEVLGHQLLLIDFEPQSLASAPRHDLVVLDCRRHLVEARAVARILQAASWNTPLLLVVSESVLPAVNGDWGSQDFILDGASLAEVDARIRLLARTAPKALSNFVSTGLAIDVSTYTAKINGKTLDLTFKEFELLRYLDDHPNQVFTREQLLSEVWGYDYFGGTRTVDVHIRRLRAKLGEFEGLIGTVRNVGYRLDPTGSSEN</sequence>
<evidence type="ECO:0000256" key="1">
    <source>
        <dbReference type="ARBA" id="ARBA00022553"/>
    </source>
</evidence>